<dbReference type="InterPro" id="IPR045851">
    <property type="entry name" value="AMP-bd_C_sf"/>
</dbReference>
<dbReference type="EMBL" id="JAUSUT010000001">
    <property type="protein sequence ID" value="MDQ0382707.1"/>
    <property type="molecule type" value="Genomic_DNA"/>
</dbReference>
<name>A0ABU0F599_9PSEU</name>
<gene>
    <name evidence="3" type="ORF">FB470_006701</name>
</gene>
<evidence type="ECO:0000313" key="4">
    <source>
        <dbReference type="Proteomes" id="UP001229651"/>
    </source>
</evidence>
<dbReference type="PANTHER" id="PTHR43201">
    <property type="entry name" value="ACYL-COA SYNTHETASE"/>
    <property type="match status" value="1"/>
</dbReference>
<evidence type="ECO:0000313" key="3">
    <source>
        <dbReference type="EMBL" id="MDQ0382707.1"/>
    </source>
</evidence>
<dbReference type="InterPro" id="IPR025110">
    <property type="entry name" value="AMP-bd_C"/>
</dbReference>
<dbReference type="SUPFAM" id="SSF56801">
    <property type="entry name" value="Acetyl-CoA synthetase-like"/>
    <property type="match status" value="1"/>
</dbReference>
<dbReference type="Gene3D" id="3.30.300.30">
    <property type="match status" value="1"/>
</dbReference>
<organism evidence="3 4">
    <name type="scientific">Amycolatopsis thermophila</name>
    <dbReference type="NCBI Taxonomy" id="206084"/>
    <lineage>
        <taxon>Bacteria</taxon>
        <taxon>Bacillati</taxon>
        <taxon>Actinomycetota</taxon>
        <taxon>Actinomycetes</taxon>
        <taxon>Pseudonocardiales</taxon>
        <taxon>Pseudonocardiaceae</taxon>
        <taxon>Amycolatopsis</taxon>
    </lineage>
</organism>
<reference evidence="3 4" key="1">
    <citation type="submission" date="2023-07" db="EMBL/GenBank/DDBJ databases">
        <title>Sequencing the genomes of 1000 actinobacteria strains.</title>
        <authorList>
            <person name="Klenk H.-P."/>
        </authorList>
    </citation>
    <scope>NUCLEOTIDE SEQUENCE [LARGE SCALE GENOMIC DNA]</scope>
    <source>
        <strain evidence="3 4">DSM 45805</strain>
    </source>
</reference>
<feature type="domain" description="AMP-binding enzyme C-terminal" evidence="2">
    <location>
        <begin position="400"/>
        <end position="466"/>
    </location>
</feature>
<dbReference type="EC" id="6.2.1.3" evidence="3"/>
<evidence type="ECO:0000259" key="1">
    <source>
        <dbReference type="Pfam" id="PF00501"/>
    </source>
</evidence>
<feature type="domain" description="AMP-dependent synthetase/ligase" evidence="1">
    <location>
        <begin position="21"/>
        <end position="351"/>
    </location>
</feature>
<dbReference type="InterPro" id="IPR042099">
    <property type="entry name" value="ANL_N_sf"/>
</dbReference>
<dbReference type="InterPro" id="IPR000873">
    <property type="entry name" value="AMP-dep_synth/lig_dom"/>
</dbReference>
<comment type="caution">
    <text evidence="3">The sequence shown here is derived from an EMBL/GenBank/DDBJ whole genome shotgun (WGS) entry which is preliminary data.</text>
</comment>
<accession>A0ABU0F599</accession>
<keyword evidence="4" id="KW-1185">Reference proteome</keyword>
<dbReference type="RefSeq" id="WP_306998115.1">
    <property type="nucleotide sequence ID" value="NZ_JAUSUT010000001.1"/>
</dbReference>
<dbReference type="Proteomes" id="UP001229651">
    <property type="component" value="Unassembled WGS sequence"/>
</dbReference>
<dbReference type="PANTHER" id="PTHR43201:SF32">
    <property type="entry name" value="2-SUCCINYLBENZOATE--COA LIGASE, CHLOROPLASTIC_PEROXISOMAL"/>
    <property type="match status" value="1"/>
</dbReference>
<proteinExistence type="predicted"/>
<keyword evidence="3" id="KW-0436">Ligase</keyword>
<dbReference type="GO" id="GO:0004467">
    <property type="term" value="F:long-chain fatty acid-CoA ligase activity"/>
    <property type="evidence" value="ECO:0007669"/>
    <property type="project" value="UniProtKB-EC"/>
</dbReference>
<dbReference type="Pfam" id="PF00501">
    <property type="entry name" value="AMP-binding"/>
    <property type="match status" value="1"/>
</dbReference>
<evidence type="ECO:0000259" key="2">
    <source>
        <dbReference type="Pfam" id="PF13193"/>
    </source>
</evidence>
<dbReference type="Gene3D" id="3.40.50.12780">
    <property type="entry name" value="N-terminal domain of ligase-like"/>
    <property type="match status" value="1"/>
</dbReference>
<protein>
    <submittedName>
        <fullName evidence="3">Long-chain acyl-CoA synthetase</fullName>
        <ecNumber evidence="3">6.2.1.3</ecNumber>
    </submittedName>
</protein>
<sequence length="484" mass="51269">MGTDLRTRRSIHALTLGDIAENNARRFGDATAVEDEDSVWTHAGLAQQAGELAAGLAARGVARGDIVAWTGGNSAWLPVALLAAGRLGAALAPLHPKSTDAEREDQLAQLGPRVVLDGPGGAAALCDAQTPPEDQALEDDPVLVIGTGAFDGRQRWAQLTHRGLILQSLLLSARDQLSPREVYLASGPLAHVGTFQYVLAHWLVGARTVVVPRMEPKQFAELVDRLGVTGAYLVPASVPQIVAAAEERGLKLSTLRTPALSGSEVLDRWTAMTSRPVWAGESLGTSTGYGQTEVTGLVTSVALGTGAPVGNVGWPQHVASVRVVRPGTLDEADPGEVGEVVVRGPLVMAGYRGDDMTRRWEGGWHHTTDLGVREADGSLTFVGTSTNMVKSGGENVYPAEVERILLEHEGVRAVCVVGVEDARWGSRIAAAVAGEVTEAALEEFARERLASHKRPRLWEVVDELPKASGRVDRAAVAKLFTNRG</sequence>
<dbReference type="Pfam" id="PF13193">
    <property type="entry name" value="AMP-binding_C"/>
    <property type="match status" value="1"/>
</dbReference>